<dbReference type="PANTHER" id="PTHR35140:SF1">
    <property type="entry name" value="MITOTIC CHECK POINT PROTEIN BFA1"/>
    <property type="match status" value="1"/>
</dbReference>
<feature type="compositionally biased region" description="Polar residues" evidence="1">
    <location>
        <begin position="84"/>
        <end position="96"/>
    </location>
</feature>
<dbReference type="EMBL" id="CWKI01000009">
    <property type="protein sequence ID" value="CTR09245.1"/>
    <property type="molecule type" value="Genomic_DNA"/>
</dbReference>
<organism evidence="2 3">
    <name type="scientific">Rhodotorula toruloides</name>
    <name type="common">Yeast</name>
    <name type="synonym">Rhodosporidium toruloides</name>
    <dbReference type="NCBI Taxonomy" id="5286"/>
    <lineage>
        <taxon>Eukaryota</taxon>
        <taxon>Fungi</taxon>
        <taxon>Dikarya</taxon>
        <taxon>Basidiomycota</taxon>
        <taxon>Pucciniomycotina</taxon>
        <taxon>Microbotryomycetes</taxon>
        <taxon>Sporidiobolales</taxon>
        <taxon>Sporidiobolaceae</taxon>
        <taxon>Rhodotorula</taxon>
    </lineage>
</organism>
<dbReference type="Proteomes" id="UP000199069">
    <property type="component" value="Unassembled WGS sequence"/>
</dbReference>
<feature type="compositionally biased region" description="Low complexity" evidence="1">
    <location>
        <begin position="26"/>
        <end position="48"/>
    </location>
</feature>
<protein>
    <submittedName>
        <fullName evidence="2">BY PROTMAP: gi|472581579|gb|EMS19307.1| two-component GAP Byr4 [Rhodosporidium toruloides NP11] gi|647403070|emb|CDR49244.1| RHTO0S24e01662g1_1 [Rhodosporidium toruloides]</fullName>
    </submittedName>
</protein>
<feature type="compositionally biased region" description="Polar residues" evidence="1">
    <location>
        <begin position="860"/>
        <end position="873"/>
    </location>
</feature>
<feature type="region of interest" description="Disordered" evidence="1">
    <location>
        <begin position="155"/>
        <end position="183"/>
    </location>
</feature>
<accession>A0A0K3CLB7</accession>
<feature type="compositionally biased region" description="Polar residues" evidence="1">
    <location>
        <begin position="542"/>
        <end position="554"/>
    </location>
</feature>
<dbReference type="GO" id="GO:0005096">
    <property type="term" value="F:GTPase activator activity"/>
    <property type="evidence" value="ECO:0007669"/>
    <property type="project" value="InterPro"/>
</dbReference>
<gene>
    <name evidence="2" type="primary">FGENESH: predicted gene_9.452</name>
    <name evidence="2" type="ORF">BN2166_0051060</name>
</gene>
<feature type="compositionally biased region" description="Low complexity" evidence="1">
    <location>
        <begin position="570"/>
        <end position="580"/>
    </location>
</feature>
<feature type="compositionally biased region" description="Basic and acidic residues" evidence="1">
    <location>
        <begin position="848"/>
        <end position="858"/>
    </location>
</feature>
<feature type="compositionally biased region" description="Acidic residues" evidence="1">
    <location>
        <begin position="1098"/>
        <end position="1107"/>
    </location>
</feature>
<feature type="compositionally biased region" description="Acidic residues" evidence="1">
    <location>
        <begin position="57"/>
        <end position="66"/>
    </location>
</feature>
<feature type="compositionally biased region" description="Low complexity" evidence="1">
    <location>
        <begin position="636"/>
        <end position="647"/>
    </location>
</feature>
<dbReference type="GO" id="GO:1990334">
    <property type="term" value="C:Bfa1-Bub2 complex"/>
    <property type="evidence" value="ECO:0007669"/>
    <property type="project" value="InterPro"/>
</dbReference>
<feature type="compositionally biased region" description="Low complexity" evidence="1">
    <location>
        <begin position="786"/>
        <end position="804"/>
    </location>
</feature>
<feature type="region of interest" description="Disordered" evidence="1">
    <location>
        <begin position="993"/>
        <end position="1015"/>
    </location>
</feature>
<feature type="compositionally biased region" description="Polar residues" evidence="1">
    <location>
        <begin position="606"/>
        <end position="624"/>
    </location>
</feature>
<dbReference type="PANTHER" id="PTHR35140">
    <property type="entry name" value="MITOTIC CHECK POINT PROTEIN BFA1"/>
    <property type="match status" value="1"/>
</dbReference>
<feature type="compositionally biased region" description="Acidic residues" evidence="1">
    <location>
        <begin position="9"/>
        <end position="21"/>
    </location>
</feature>
<feature type="region of interest" description="Disordered" evidence="1">
    <location>
        <begin position="1094"/>
        <end position="1146"/>
    </location>
</feature>
<reference evidence="2 3" key="1">
    <citation type="submission" date="2015-07" db="EMBL/GenBank/DDBJ databases">
        <authorList>
            <person name="Cajimat M.N.B."/>
            <person name="Milazzo M.L."/>
            <person name="Fulhorst C.F."/>
        </authorList>
    </citation>
    <scope>NUCLEOTIDE SEQUENCE [LARGE SCALE GENOMIC DNA]</scope>
    <source>
        <strain evidence="2">Single colony</strain>
    </source>
</reference>
<feature type="compositionally biased region" description="Basic and acidic residues" evidence="1">
    <location>
        <begin position="67"/>
        <end position="80"/>
    </location>
</feature>
<evidence type="ECO:0000313" key="3">
    <source>
        <dbReference type="Proteomes" id="UP000199069"/>
    </source>
</evidence>
<proteinExistence type="predicted"/>
<feature type="region of interest" description="Disordered" evidence="1">
    <location>
        <begin position="828"/>
        <end position="925"/>
    </location>
</feature>
<feature type="compositionally biased region" description="Low complexity" evidence="1">
    <location>
        <begin position="729"/>
        <end position="740"/>
    </location>
</feature>
<sequence>MLPLSAYAEESESWDADDDLEIPSGSLLAPLPDPSFSLSPPSDSEASSTEARGFLDDPQDLFDQLDEEWRREMPPTREDENASAMDSSRTNTTTGTLKGLMEGLSLDAEATMSHDVPTSPAREADLDRSFDATPRMNKTATMRGSSPLSLLLSASSRTERGRVHHLGSTPHGQAQSVDDGDWDQDLEGLDALGLGSPGQSASDGLKVVSKKGSFTSHISLDDEDDELGSLPDHVAKRRISIASFTDAEDNGEDDFEIPDTLSHFKLSPNLLLNNRTSSASLRSDVSGAHESPASLSPVPQAASLTAPPRTPITPTLSVPIINPALTTGSSAPSSPGPLTPSRSTTDDDDGPSSAAEDDADFFNDLVLPSYFLGDERRSAVFTPPTSEGEPDSDHPSSAKKVDLQSILRAKLEERGGRGLLFHAPATTPTSLEEQERLQRHREPEEHDGADLAHELRHESAEDDAAWSAQQMRERMRTISGARAKEAQLAKEAREARSRIGSLRRTMSEGKVPSIPGLRRVPPPGRSSTTGTVGASGTRSSILPISSTAKGSSIPQPVRPASSHGIERPPSAASSHSTEASTTRRRGPPPAPSAASRGRPRARTSSLRTVGSTSDLRSGASTSRARPSRLDMPPPASTSTSKSSLSPIPTTPVTPASAARPTLRTKRSQQHLLATPSAPRTIERKRSLQNLAPSPSPAQGSFPPPPSSATRLRSRQNSLRSPSPGAGRLPSFAAPTAASASRVRERVNSNPAPLTSATPARPSIASSTSDRLLRPTVASASKTRTISRPSSPTKPSLSPSPRLPTTSAFITGIRLPSASVVLSRPLNSARKVPPEYGDGTELDAFDDLPVSKERERERTIMPSSRKSSGASTATVRGGSWGKKEGSKIAAAAKTQPGAKGRLSVESAQAKPKRIEPEKKKVKKRREPHLIRHLGGASTVKVQGEMTYNPLLHRWEGNEAILREFDKALATSTRPALISPFSSALGSPARGQFGPTTAVAPGQAKATDPSTAHLPPGAAVNASRGTAKVVGDMVFDPATCSWHAIAGPDAEDELEIDWGLTSGGEVADDEAHGAASELDGWELGERERMLKNRASFALEEGSEGDEEGATTDGKTRTKSTKKQLLRESQQAAERCRREMKGWMSAEQTDGDEGRRWLWDLRSLILGSQ</sequence>
<feature type="region of interest" description="Disordered" evidence="1">
    <location>
        <begin position="420"/>
        <end position="447"/>
    </location>
</feature>
<feature type="compositionally biased region" description="Basic and acidic residues" evidence="1">
    <location>
        <begin position="391"/>
        <end position="401"/>
    </location>
</feature>
<feature type="region of interest" description="Disordered" evidence="1">
    <location>
        <begin position="1"/>
        <end position="131"/>
    </location>
</feature>
<keyword evidence="3" id="KW-1185">Reference proteome</keyword>
<feature type="compositionally biased region" description="Basic and acidic residues" evidence="1">
    <location>
        <begin position="433"/>
        <end position="447"/>
    </location>
</feature>
<feature type="region of interest" description="Disordered" evidence="1">
    <location>
        <begin position="380"/>
        <end position="401"/>
    </location>
</feature>
<dbReference type="InterPro" id="IPR034586">
    <property type="entry name" value="Bfa1/Byr4"/>
</dbReference>
<feature type="compositionally biased region" description="Polar residues" evidence="1">
    <location>
        <begin position="747"/>
        <end position="769"/>
    </location>
</feature>
<feature type="compositionally biased region" description="Acidic residues" evidence="1">
    <location>
        <begin position="346"/>
        <end position="359"/>
    </location>
</feature>
<feature type="compositionally biased region" description="Low complexity" evidence="1">
    <location>
        <begin position="525"/>
        <end position="540"/>
    </location>
</feature>
<evidence type="ECO:0000256" key="1">
    <source>
        <dbReference type="SAM" id="MobiDB-lite"/>
    </source>
</evidence>
<feature type="region of interest" description="Disordered" evidence="1">
    <location>
        <begin position="282"/>
        <end position="359"/>
    </location>
</feature>
<feature type="region of interest" description="Disordered" evidence="1">
    <location>
        <begin position="504"/>
        <end position="804"/>
    </location>
</feature>
<feature type="compositionally biased region" description="Low complexity" evidence="1">
    <location>
        <begin position="323"/>
        <end position="333"/>
    </location>
</feature>
<dbReference type="STRING" id="5286.A0A0K3CLB7"/>
<dbReference type="AlphaFoldDB" id="A0A0K3CLB7"/>
<dbReference type="GO" id="GO:0044732">
    <property type="term" value="C:mitotic spindle pole body"/>
    <property type="evidence" value="ECO:0007669"/>
    <property type="project" value="TreeGrafter"/>
</dbReference>
<evidence type="ECO:0000313" key="2">
    <source>
        <dbReference type="EMBL" id="CTR09245.1"/>
    </source>
</evidence>
<dbReference type="GO" id="GO:0001100">
    <property type="term" value="P:negative regulation of exit from mitosis"/>
    <property type="evidence" value="ECO:0007669"/>
    <property type="project" value="InterPro"/>
</dbReference>
<dbReference type="OMA" id="WHAIAGP"/>
<name>A0A0K3CLB7_RHOTO</name>